<sequence length="215" mass="24961">MDAKTSINDDCRIIDQSATWTDVEEETFIKLMVKMMMDENRPTSSFNNIGWNYIRNHFNQIHNKNYVHVQFKNKYNILRRHHQHYNKLINHTGFMMDPITKMSVADEDVWQNVYKGTQAIGNRDYSTNMDPNHLTESQQSSSSIPVVDLNDRGTPFTGESLSTPNIDDLDEEIPVEATERHTRVGDPPSTTKKGKRENLQGIEHAIHTWVETKKK</sequence>
<dbReference type="PANTHER" id="PTHR47584">
    <property type="match status" value="1"/>
</dbReference>
<dbReference type="Proteomes" id="UP000607653">
    <property type="component" value="Unassembled WGS sequence"/>
</dbReference>
<evidence type="ECO:0000313" key="3">
    <source>
        <dbReference type="EMBL" id="DAD29565.1"/>
    </source>
</evidence>
<accession>A0A822YF41</accession>
<proteinExistence type="predicted"/>
<dbReference type="InterPro" id="IPR024752">
    <property type="entry name" value="Myb/SANT-like_dom"/>
</dbReference>
<dbReference type="InterPro" id="IPR045026">
    <property type="entry name" value="LIMYB"/>
</dbReference>
<evidence type="ECO:0000259" key="2">
    <source>
        <dbReference type="Pfam" id="PF12776"/>
    </source>
</evidence>
<dbReference type="PANTHER" id="PTHR47584:SF14">
    <property type="entry name" value="L10-INTERACTING MYB DOMAIN-CONTAINING PROTEIN-LIKE"/>
    <property type="match status" value="1"/>
</dbReference>
<dbReference type="EMBL" id="DUZY01000002">
    <property type="protein sequence ID" value="DAD29565.1"/>
    <property type="molecule type" value="Genomic_DNA"/>
</dbReference>
<feature type="region of interest" description="Disordered" evidence="1">
    <location>
        <begin position="130"/>
        <end position="199"/>
    </location>
</feature>
<protein>
    <recommendedName>
        <fullName evidence="2">Myb/SANT-like domain-containing protein</fullName>
    </recommendedName>
</protein>
<comment type="caution">
    <text evidence="3">The sequence shown here is derived from an EMBL/GenBank/DDBJ whole genome shotgun (WGS) entry which is preliminary data.</text>
</comment>
<dbReference type="Pfam" id="PF12776">
    <property type="entry name" value="Myb_DNA-bind_3"/>
    <property type="match status" value="1"/>
</dbReference>
<feature type="compositionally biased region" description="Polar residues" evidence="1">
    <location>
        <begin position="130"/>
        <end position="144"/>
    </location>
</feature>
<reference evidence="3 4" key="1">
    <citation type="journal article" date="2020" name="Mol. Biol. Evol.">
        <title>Distinct Expression and Methylation Patterns for Genes with Different Fates following a Single Whole-Genome Duplication in Flowering Plants.</title>
        <authorList>
            <person name="Shi T."/>
            <person name="Rahmani R.S."/>
            <person name="Gugger P.F."/>
            <person name="Wang M."/>
            <person name="Li H."/>
            <person name="Zhang Y."/>
            <person name="Li Z."/>
            <person name="Wang Q."/>
            <person name="Van de Peer Y."/>
            <person name="Marchal K."/>
            <person name="Chen J."/>
        </authorList>
    </citation>
    <scope>NUCLEOTIDE SEQUENCE [LARGE SCALE GENOMIC DNA]</scope>
    <source>
        <tissue evidence="3">Leaf</tissue>
    </source>
</reference>
<organism evidence="3 4">
    <name type="scientific">Nelumbo nucifera</name>
    <name type="common">Sacred lotus</name>
    <dbReference type="NCBI Taxonomy" id="4432"/>
    <lineage>
        <taxon>Eukaryota</taxon>
        <taxon>Viridiplantae</taxon>
        <taxon>Streptophyta</taxon>
        <taxon>Embryophyta</taxon>
        <taxon>Tracheophyta</taxon>
        <taxon>Spermatophyta</taxon>
        <taxon>Magnoliopsida</taxon>
        <taxon>Proteales</taxon>
        <taxon>Nelumbonaceae</taxon>
        <taxon>Nelumbo</taxon>
    </lineage>
</organism>
<dbReference type="AlphaFoldDB" id="A0A822YF41"/>
<name>A0A822YF41_NELNU</name>
<evidence type="ECO:0000256" key="1">
    <source>
        <dbReference type="SAM" id="MobiDB-lite"/>
    </source>
</evidence>
<feature type="domain" description="Myb/SANT-like" evidence="2">
    <location>
        <begin position="19"/>
        <end position="112"/>
    </location>
</feature>
<gene>
    <name evidence="3" type="ORF">HUJ06_031033</name>
</gene>
<keyword evidence="4" id="KW-1185">Reference proteome</keyword>
<evidence type="ECO:0000313" key="4">
    <source>
        <dbReference type="Proteomes" id="UP000607653"/>
    </source>
</evidence>